<sequence>MVPKLPTNLPCQLGLKFMKAACDSGDLPRARNLFDKIGEPDLRTWTVLISAYTRHGLPKDSIKIYSLLRVREINPDKLLLLSVAKACSTLRDTIKAKEVYEDAIRFGFHSDTLLGNAFIDMFAKCKCVEDARRVFDDMPVKDVVSWTSLTSCYVTCCLPRRGLDEFREMVLNRVRPNAVTVSSILPACSELRTLKLGREIHGFVVKHGMEENLFVCSALVSMYANCLSMRQAQLVFDNMSQRDIVLWNVILTAYFSNKECEKGLDLFYKMRYDGVQLNDASWNAVIGGCTQNGRTELALEMLGQMQNSGFRPNQITITSVLPACTGFERLGTGKEIHGYIFRNWFIEDLTTTTAVVFMYAKCGDLELSRKVFSLMPKKDTVAWNTIIIANSMHGKGEEALLLFQKMLDSGQKPNSVTFTGVLSGCSHSLLVDEGLLFFNSIRDYSIEPDADHYSCIVDILSRAGRLEEAYDFIQKMPLEPTAGAWGALLGACKVHKNMELAKIAANRLFEIEPNNPGNYVLLSNTFASAKLWDEASEIRNLMRDRGITKEPGYSWV</sequence>
<evidence type="ECO:0000313" key="5">
    <source>
        <dbReference type="Proteomes" id="UP000811609"/>
    </source>
</evidence>
<name>A0A8T1NMX1_CARIL</name>
<dbReference type="FunFam" id="1.25.40.10:FF:000090">
    <property type="entry name" value="Pentatricopeptide repeat-containing protein, chloroplastic"/>
    <property type="match status" value="1"/>
</dbReference>
<feature type="repeat" description="PPR" evidence="2">
    <location>
        <begin position="379"/>
        <end position="413"/>
    </location>
</feature>
<gene>
    <name evidence="3" type="ORF">CIPAW_12G044900</name>
    <name evidence="4" type="ORF">I3842_12G043400</name>
</gene>
<dbReference type="InterPro" id="IPR046960">
    <property type="entry name" value="PPR_At4g14850-like_plant"/>
</dbReference>
<evidence type="ECO:0000313" key="4">
    <source>
        <dbReference type="EMBL" id="KAG6684054.1"/>
    </source>
</evidence>
<feature type="repeat" description="PPR" evidence="2">
    <location>
        <begin position="243"/>
        <end position="277"/>
    </location>
</feature>
<dbReference type="Proteomes" id="UP000811246">
    <property type="component" value="Chromosome 12"/>
</dbReference>
<dbReference type="Proteomes" id="UP000811609">
    <property type="component" value="Chromosome 12"/>
</dbReference>
<dbReference type="InterPro" id="IPR046848">
    <property type="entry name" value="E_motif"/>
</dbReference>
<dbReference type="PROSITE" id="PS51375">
    <property type="entry name" value="PPR"/>
    <property type="match status" value="5"/>
</dbReference>
<protein>
    <recommendedName>
        <fullName evidence="6">Pentatricopeptide repeat-containing protein</fullName>
    </recommendedName>
</protein>
<comment type="caution">
    <text evidence="3">The sequence shown here is derived from an EMBL/GenBank/DDBJ whole genome shotgun (WGS) entry which is preliminary data.</text>
</comment>
<dbReference type="PANTHER" id="PTHR47926:SF426">
    <property type="entry name" value="TETRATRICOPEPTIDE-LIKE HELICAL DOMAIN SUPERFAMILY, DYW DOMAIN-CONTAINING PROTEIN"/>
    <property type="match status" value="1"/>
</dbReference>
<dbReference type="GO" id="GO:0009451">
    <property type="term" value="P:RNA modification"/>
    <property type="evidence" value="ECO:0007669"/>
    <property type="project" value="InterPro"/>
</dbReference>
<dbReference type="PANTHER" id="PTHR47926">
    <property type="entry name" value="PENTATRICOPEPTIDE REPEAT-CONTAINING PROTEIN"/>
    <property type="match status" value="1"/>
</dbReference>
<dbReference type="InterPro" id="IPR002885">
    <property type="entry name" value="PPR_rpt"/>
</dbReference>
<dbReference type="EMBL" id="CM031820">
    <property type="protein sequence ID" value="KAG6633386.1"/>
    <property type="molecule type" value="Genomic_DNA"/>
</dbReference>
<evidence type="ECO:0000256" key="2">
    <source>
        <dbReference type="PROSITE-ProRule" id="PRU00708"/>
    </source>
</evidence>
<feature type="repeat" description="PPR" evidence="2">
    <location>
        <begin position="41"/>
        <end position="75"/>
    </location>
</feature>
<proteinExistence type="predicted"/>
<dbReference type="Pfam" id="PF20431">
    <property type="entry name" value="E_motif"/>
    <property type="match status" value="1"/>
</dbReference>
<dbReference type="Gene3D" id="1.25.40.10">
    <property type="entry name" value="Tetratricopeptide repeat domain"/>
    <property type="match status" value="4"/>
</dbReference>
<dbReference type="OrthoDB" id="428658at2759"/>
<evidence type="ECO:0008006" key="6">
    <source>
        <dbReference type="Google" id="ProtNLM"/>
    </source>
</evidence>
<dbReference type="FunFam" id="1.25.40.10:FF:003116">
    <property type="entry name" value="Uncharacterized protein"/>
    <property type="match status" value="1"/>
</dbReference>
<dbReference type="GO" id="GO:0003723">
    <property type="term" value="F:RNA binding"/>
    <property type="evidence" value="ECO:0007669"/>
    <property type="project" value="InterPro"/>
</dbReference>
<dbReference type="FunFam" id="1.25.40.10:FF:000344">
    <property type="entry name" value="Pentatricopeptide repeat-containing protein"/>
    <property type="match status" value="1"/>
</dbReference>
<organism evidence="3 5">
    <name type="scientific">Carya illinoinensis</name>
    <name type="common">Pecan</name>
    <dbReference type="NCBI Taxonomy" id="32201"/>
    <lineage>
        <taxon>Eukaryota</taxon>
        <taxon>Viridiplantae</taxon>
        <taxon>Streptophyta</taxon>
        <taxon>Embryophyta</taxon>
        <taxon>Tracheophyta</taxon>
        <taxon>Spermatophyta</taxon>
        <taxon>Magnoliopsida</taxon>
        <taxon>eudicotyledons</taxon>
        <taxon>Gunneridae</taxon>
        <taxon>Pentapetalae</taxon>
        <taxon>rosids</taxon>
        <taxon>fabids</taxon>
        <taxon>Fagales</taxon>
        <taxon>Juglandaceae</taxon>
        <taxon>Carya</taxon>
    </lineage>
</organism>
<feature type="repeat" description="PPR" evidence="2">
    <location>
        <begin position="278"/>
        <end position="312"/>
    </location>
</feature>
<dbReference type="NCBIfam" id="TIGR00756">
    <property type="entry name" value="PPR"/>
    <property type="match status" value="5"/>
</dbReference>
<dbReference type="InterPro" id="IPR011990">
    <property type="entry name" value="TPR-like_helical_dom_sf"/>
</dbReference>
<reference evidence="4" key="2">
    <citation type="submission" date="2021-01" db="EMBL/GenBank/DDBJ databases">
        <authorList>
            <person name="Lovell J.T."/>
            <person name="Bentley N."/>
            <person name="Bhattarai G."/>
            <person name="Jenkins J.W."/>
            <person name="Sreedasyam A."/>
            <person name="Alarcon Y."/>
            <person name="Bock C."/>
            <person name="Boston L."/>
            <person name="Carlson J."/>
            <person name="Cervantes K."/>
            <person name="Clermont K."/>
            <person name="Krom N."/>
            <person name="Kubenka K."/>
            <person name="Mamidi S."/>
            <person name="Mattison C."/>
            <person name="Monteros M."/>
            <person name="Pisani C."/>
            <person name="Plott C."/>
            <person name="Rajasekar S."/>
            <person name="Rhein H.S."/>
            <person name="Rohla C."/>
            <person name="Song M."/>
            <person name="Hilaire R.S."/>
            <person name="Shu S."/>
            <person name="Wells L."/>
            <person name="Wang X."/>
            <person name="Webber J."/>
            <person name="Heerema R.J."/>
            <person name="Klein P."/>
            <person name="Conner P."/>
            <person name="Grauke L."/>
            <person name="Grimwood J."/>
            <person name="Schmutz J."/>
            <person name="Randall J.J."/>
        </authorList>
    </citation>
    <scope>NUCLEOTIDE SEQUENCE</scope>
    <source>
        <tissue evidence="4">Leaf</tissue>
    </source>
</reference>
<keyword evidence="5" id="KW-1185">Reference proteome</keyword>
<keyword evidence="1" id="KW-0677">Repeat</keyword>
<dbReference type="AlphaFoldDB" id="A0A8T1NMX1"/>
<dbReference type="Pfam" id="PF13041">
    <property type="entry name" value="PPR_2"/>
    <property type="match status" value="2"/>
</dbReference>
<feature type="repeat" description="PPR" evidence="2">
    <location>
        <begin position="142"/>
        <end position="176"/>
    </location>
</feature>
<evidence type="ECO:0000256" key="1">
    <source>
        <dbReference type="ARBA" id="ARBA00022737"/>
    </source>
</evidence>
<dbReference type="Pfam" id="PF01535">
    <property type="entry name" value="PPR"/>
    <property type="match status" value="4"/>
</dbReference>
<dbReference type="SUPFAM" id="SSF48452">
    <property type="entry name" value="TPR-like"/>
    <property type="match status" value="1"/>
</dbReference>
<accession>A0A8T1NMX1</accession>
<dbReference type="EMBL" id="CM031836">
    <property type="protein sequence ID" value="KAG6684054.1"/>
    <property type="molecule type" value="Genomic_DNA"/>
</dbReference>
<reference evidence="3" key="1">
    <citation type="submission" date="2020-12" db="EMBL/GenBank/DDBJ databases">
        <title>WGS assembly of Carya illinoinensis cv. Pawnee.</title>
        <authorList>
            <person name="Platts A."/>
            <person name="Shu S."/>
            <person name="Wright S."/>
            <person name="Barry K."/>
            <person name="Edger P."/>
            <person name="Pires J.C."/>
            <person name="Schmutz J."/>
        </authorList>
    </citation>
    <scope>NUCLEOTIDE SEQUENCE</scope>
    <source>
        <tissue evidence="3">Leaf</tissue>
    </source>
</reference>
<evidence type="ECO:0000313" key="3">
    <source>
        <dbReference type="EMBL" id="KAG6633386.1"/>
    </source>
</evidence>